<evidence type="ECO:0000313" key="3">
    <source>
        <dbReference type="EMBL" id="CCK79542.1"/>
    </source>
</evidence>
<organism evidence="3 4">
    <name type="scientific">Desulfobacula toluolica (strain DSM 7467 / Tol2)</name>
    <dbReference type="NCBI Taxonomy" id="651182"/>
    <lineage>
        <taxon>Bacteria</taxon>
        <taxon>Pseudomonadati</taxon>
        <taxon>Thermodesulfobacteriota</taxon>
        <taxon>Desulfobacteria</taxon>
        <taxon>Desulfobacterales</taxon>
        <taxon>Desulfobacteraceae</taxon>
        <taxon>Desulfobacula</taxon>
    </lineage>
</organism>
<dbReference type="PANTHER" id="PTHR30329">
    <property type="entry name" value="STATOR ELEMENT OF FLAGELLAR MOTOR COMPLEX"/>
    <property type="match status" value="1"/>
</dbReference>
<gene>
    <name evidence="3" type="ordered locus">TOL2_C13790</name>
</gene>
<dbReference type="Pfam" id="PF00691">
    <property type="entry name" value="OmpA"/>
    <property type="match status" value="1"/>
</dbReference>
<dbReference type="Proteomes" id="UP000007347">
    <property type="component" value="Chromosome"/>
</dbReference>
<dbReference type="KEGG" id="dto:TOL2_C13790"/>
<evidence type="ECO:0000256" key="1">
    <source>
        <dbReference type="PROSITE-ProRule" id="PRU00473"/>
    </source>
</evidence>
<reference evidence="3 4" key="1">
    <citation type="journal article" date="2013" name="Environ. Microbiol.">
        <title>Complete genome, catabolic sub-proteomes and key-metabolites of Desulfobacula toluolica Tol2, a marine, aromatic compound-degrading, sulfate-reducing bacterium.</title>
        <authorList>
            <person name="Wohlbrand L."/>
            <person name="Jacob J.H."/>
            <person name="Kube M."/>
            <person name="Mussmann M."/>
            <person name="Jarling R."/>
            <person name="Beck A."/>
            <person name="Amann R."/>
            <person name="Wilkes H."/>
            <person name="Reinhardt R."/>
            <person name="Rabus R."/>
        </authorList>
    </citation>
    <scope>NUCLEOTIDE SEQUENCE [LARGE SCALE GENOMIC DNA]</scope>
    <source>
        <strain evidence="4">DSM 7467 / Tol2</strain>
    </source>
</reference>
<dbReference type="InterPro" id="IPR050330">
    <property type="entry name" value="Bact_OuterMem_StrucFunc"/>
</dbReference>
<dbReference type="PANTHER" id="PTHR30329:SF21">
    <property type="entry name" value="LIPOPROTEIN YIAD-RELATED"/>
    <property type="match status" value="1"/>
</dbReference>
<dbReference type="PROSITE" id="PS51123">
    <property type="entry name" value="OMPA_2"/>
    <property type="match status" value="1"/>
</dbReference>
<dbReference type="SUPFAM" id="SSF103088">
    <property type="entry name" value="OmpA-like"/>
    <property type="match status" value="1"/>
</dbReference>
<dbReference type="CDD" id="cd07185">
    <property type="entry name" value="OmpA_C-like"/>
    <property type="match status" value="1"/>
</dbReference>
<dbReference type="Gene3D" id="3.30.1330.60">
    <property type="entry name" value="OmpA-like domain"/>
    <property type="match status" value="1"/>
</dbReference>
<dbReference type="STRING" id="651182.TOL2_C13790"/>
<name>K0NLN2_DESTT</name>
<protein>
    <submittedName>
        <fullName evidence="3">Putative outer membrane protein</fullName>
    </submittedName>
</protein>
<dbReference type="EMBL" id="FO203503">
    <property type="protein sequence ID" value="CCK79542.1"/>
    <property type="molecule type" value="Genomic_DNA"/>
</dbReference>
<sequence length="311" mass="34663">MTGILIVLLIICLGLPSLVWSAGFQEQKLFDGNFYSIKELIKKIETHNKELKVIDHQIKIVEKDIDWLVLKINQIQDSGRTVSSKLKDAITIKEKKMDVLHKNKNRIESLVRYYSAAVSKNNKQSLVENILKKNGSENSLPEKSDIPNPPALIEHKSVADVQDNDSRISKSDLQAAINKSDLGDWVEIVGTGTCLQMKTILPILFSSGSADVAGEYKSFLKKLATFLKPYDVKILVNGYADTVPIKNKTYPSNFELGAKRAANIVHLLINSGLKPSIFKIASPGKYRFSAKGMSKQKTFERRAEVTVVFSG</sequence>
<feature type="domain" description="OmpA-like" evidence="2">
    <location>
        <begin position="192"/>
        <end position="311"/>
    </location>
</feature>
<dbReference type="HOGENOM" id="CLU_896363_0_0_7"/>
<dbReference type="InterPro" id="IPR006665">
    <property type="entry name" value="OmpA-like"/>
</dbReference>
<keyword evidence="4" id="KW-1185">Reference proteome</keyword>
<dbReference type="GO" id="GO:0016020">
    <property type="term" value="C:membrane"/>
    <property type="evidence" value="ECO:0007669"/>
    <property type="project" value="UniProtKB-UniRule"/>
</dbReference>
<evidence type="ECO:0000259" key="2">
    <source>
        <dbReference type="PROSITE" id="PS51123"/>
    </source>
</evidence>
<proteinExistence type="predicted"/>
<dbReference type="AlphaFoldDB" id="K0NLN2"/>
<dbReference type="InterPro" id="IPR036737">
    <property type="entry name" value="OmpA-like_sf"/>
</dbReference>
<accession>K0NLN2</accession>
<evidence type="ECO:0000313" key="4">
    <source>
        <dbReference type="Proteomes" id="UP000007347"/>
    </source>
</evidence>
<keyword evidence="1" id="KW-0472">Membrane</keyword>